<sequence>MVAHAEPQQLRQPVFGFVGKSSPTLQERLRWGSSLVAALAIHALAVVALLAVVRPTPQPPPNVIEVEVVEPPPAAPAADPPPAADLPPPPDKPADLRPVMPAPPPAQPEPVPQQQPQTDPAPPPPQAEPPPQPEAADAASPAPPLPFHDGGFAIPPGPMASTEPPAMPSPPTPPLADPLRPAPPPAPQAEATPEPAARLAPLVITADPRRDPRLPSYPADARSKGEQGDVLVEVVLDPTGALRDARVKTSSGHARLDTAALHSARALRFRPPRPPPGVVLRNAILVEIPFSYRLQ</sequence>
<dbReference type="RefSeq" id="WP_147851124.1">
    <property type="nucleotide sequence ID" value="NZ_VDUZ01000051.1"/>
</dbReference>
<dbReference type="Pfam" id="PF03544">
    <property type="entry name" value="TonB_C"/>
    <property type="match status" value="1"/>
</dbReference>
<evidence type="ECO:0000256" key="11">
    <source>
        <dbReference type="SAM" id="Phobius"/>
    </source>
</evidence>
<feature type="compositionally biased region" description="Pro residues" evidence="10">
    <location>
        <begin position="100"/>
        <end position="133"/>
    </location>
</feature>
<evidence type="ECO:0000313" key="13">
    <source>
        <dbReference type="EMBL" id="TXL70899.1"/>
    </source>
</evidence>
<dbReference type="GO" id="GO:0015031">
    <property type="term" value="P:protein transport"/>
    <property type="evidence" value="ECO:0007669"/>
    <property type="project" value="UniProtKB-KW"/>
</dbReference>
<protein>
    <submittedName>
        <fullName evidence="13">Energy transducer TonB</fullName>
    </submittedName>
</protein>
<dbReference type="OrthoDB" id="9816142at2"/>
<feature type="compositionally biased region" description="Low complexity" evidence="10">
    <location>
        <begin position="188"/>
        <end position="198"/>
    </location>
</feature>
<dbReference type="PRINTS" id="PR01217">
    <property type="entry name" value="PRICHEXTENSN"/>
</dbReference>
<feature type="domain" description="TonB C-terminal" evidence="12">
    <location>
        <begin position="202"/>
        <end position="295"/>
    </location>
</feature>
<dbReference type="PROSITE" id="PS52015">
    <property type="entry name" value="TONB_CTD"/>
    <property type="match status" value="1"/>
</dbReference>
<evidence type="ECO:0000256" key="7">
    <source>
        <dbReference type="ARBA" id="ARBA00022927"/>
    </source>
</evidence>
<keyword evidence="3" id="KW-0813">Transport</keyword>
<evidence type="ECO:0000256" key="6">
    <source>
        <dbReference type="ARBA" id="ARBA00022692"/>
    </source>
</evidence>
<evidence type="ECO:0000256" key="8">
    <source>
        <dbReference type="ARBA" id="ARBA00022989"/>
    </source>
</evidence>
<evidence type="ECO:0000256" key="9">
    <source>
        <dbReference type="ARBA" id="ARBA00023136"/>
    </source>
</evidence>
<comment type="caution">
    <text evidence="13">The sequence shown here is derived from an EMBL/GenBank/DDBJ whole genome shotgun (WGS) entry which is preliminary data.</text>
</comment>
<feature type="transmembrane region" description="Helical" evidence="11">
    <location>
        <begin position="31"/>
        <end position="53"/>
    </location>
</feature>
<keyword evidence="7" id="KW-0653">Protein transport</keyword>
<evidence type="ECO:0000313" key="14">
    <source>
        <dbReference type="Proteomes" id="UP000321638"/>
    </source>
</evidence>
<gene>
    <name evidence="13" type="ORF">FHP25_32235</name>
</gene>
<name>A0A5C8PAR9_9HYPH</name>
<keyword evidence="8 11" id="KW-1133">Transmembrane helix</keyword>
<evidence type="ECO:0000259" key="12">
    <source>
        <dbReference type="PROSITE" id="PS52015"/>
    </source>
</evidence>
<accession>A0A5C8PAR9</accession>
<keyword evidence="4" id="KW-1003">Cell membrane</keyword>
<dbReference type="AlphaFoldDB" id="A0A5C8PAR9"/>
<dbReference type="SUPFAM" id="SSF74653">
    <property type="entry name" value="TolA/TonB C-terminal domain"/>
    <property type="match status" value="1"/>
</dbReference>
<dbReference type="InterPro" id="IPR006260">
    <property type="entry name" value="TonB/TolA_C"/>
</dbReference>
<dbReference type="Proteomes" id="UP000321638">
    <property type="component" value="Unassembled WGS sequence"/>
</dbReference>
<dbReference type="GO" id="GO:0055085">
    <property type="term" value="P:transmembrane transport"/>
    <property type="evidence" value="ECO:0007669"/>
    <property type="project" value="InterPro"/>
</dbReference>
<dbReference type="InterPro" id="IPR051045">
    <property type="entry name" value="TonB-dependent_transducer"/>
</dbReference>
<feature type="compositionally biased region" description="Pro residues" evidence="10">
    <location>
        <begin position="70"/>
        <end position="91"/>
    </location>
</feature>
<evidence type="ECO:0000256" key="1">
    <source>
        <dbReference type="ARBA" id="ARBA00004383"/>
    </source>
</evidence>
<dbReference type="NCBIfam" id="TIGR01352">
    <property type="entry name" value="tonB_Cterm"/>
    <property type="match status" value="1"/>
</dbReference>
<evidence type="ECO:0000256" key="2">
    <source>
        <dbReference type="ARBA" id="ARBA00006555"/>
    </source>
</evidence>
<comment type="subcellular location">
    <subcellularLocation>
        <location evidence="1">Cell inner membrane</location>
        <topology evidence="1">Single-pass membrane protein</topology>
        <orientation evidence="1">Periplasmic side</orientation>
    </subcellularLocation>
</comment>
<keyword evidence="14" id="KW-1185">Reference proteome</keyword>
<evidence type="ECO:0000256" key="4">
    <source>
        <dbReference type="ARBA" id="ARBA00022475"/>
    </source>
</evidence>
<dbReference type="PANTHER" id="PTHR33446">
    <property type="entry name" value="PROTEIN TONB-RELATED"/>
    <property type="match status" value="1"/>
</dbReference>
<dbReference type="InterPro" id="IPR037682">
    <property type="entry name" value="TonB_C"/>
</dbReference>
<reference evidence="13 14" key="1">
    <citation type="submission" date="2019-06" db="EMBL/GenBank/DDBJ databases">
        <title>New taxonomy in bacterial strain CC-CFT640, isolated from vineyard.</title>
        <authorList>
            <person name="Lin S.-Y."/>
            <person name="Tsai C.-F."/>
            <person name="Young C.-C."/>
        </authorList>
    </citation>
    <scope>NUCLEOTIDE SEQUENCE [LARGE SCALE GENOMIC DNA]</scope>
    <source>
        <strain evidence="13 14">CC-CFT640</strain>
    </source>
</reference>
<dbReference type="GO" id="GO:0031992">
    <property type="term" value="F:energy transducer activity"/>
    <property type="evidence" value="ECO:0007669"/>
    <property type="project" value="TreeGrafter"/>
</dbReference>
<evidence type="ECO:0000256" key="3">
    <source>
        <dbReference type="ARBA" id="ARBA00022448"/>
    </source>
</evidence>
<keyword evidence="9 11" id="KW-0472">Membrane</keyword>
<organism evidence="13 14">
    <name type="scientific">Vineibacter terrae</name>
    <dbReference type="NCBI Taxonomy" id="2586908"/>
    <lineage>
        <taxon>Bacteria</taxon>
        <taxon>Pseudomonadati</taxon>
        <taxon>Pseudomonadota</taxon>
        <taxon>Alphaproteobacteria</taxon>
        <taxon>Hyphomicrobiales</taxon>
        <taxon>Vineibacter</taxon>
    </lineage>
</organism>
<proteinExistence type="inferred from homology"/>
<feature type="compositionally biased region" description="Pro residues" evidence="10">
    <location>
        <begin position="165"/>
        <end position="187"/>
    </location>
</feature>
<evidence type="ECO:0000256" key="5">
    <source>
        <dbReference type="ARBA" id="ARBA00022519"/>
    </source>
</evidence>
<evidence type="ECO:0000256" key="10">
    <source>
        <dbReference type="SAM" id="MobiDB-lite"/>
    </source>
</evidence>
<keyword evidence="5" id="KW-0997">Cell inner membrane</keyword>
<feature type="region of interest" description="Disordered" evidence="10">
    <location>
        <begin position="70"/>
        <end position="225"/>
    </location>
</feature>
<dbReference type="PANTHER" id="PTHR33446:SF2">
    <property type="entry name" value="PROTEIN TONB"/>
    <property type="match status" value="1"/>
</dbReference>
<dbReference type="GO" id="GO:0098797">
    <property type="term" value="C:plasma membrane protein complex"/>
    <property type="evidence" value="ECO:0007669"/>
    <property type="project" value="TreeGrafter"/>
</dbReference>
<dbReference type="Gene3D" id="3.30.1150.10">
    <property type="match status" value="1"/>
</dbReference>
<keyword evidence="6 11" id="KW-0812">Transmembrane</keyword>
<dbReference type="EMBL" id="VDUZ01000051">
    <property type="protein sequence ID" value="TXL70899.1"/>
    <property type="molecule type" value="Genomic_DNA"/>
</dbReference>
<comment type="similarity">
    <text evidence="2">Belongs to the TonB family.</text>
</comment>